<evidence type="ECO:0000313" key="3">
    <source>
        <dbReference type="EMBL" id="GAA5163020.1"/>
    </source>
</evidence>
<dbReference type="Gene3D" id="3.20.20.30">
    <property type="entry name" value="Luciferase-like domain"/>
    <property type="match status" value="1"/>
</dbReference>
<reference evidence="4" key="1">
    <citation type="journal article" date="2019" name="Int. J. Syst. Evol. Microbiol.">
        <title>The Global Catalogue of Microorganisms (GCM) 10K type strain sequencing project: providing services to taxonomists for standard genome sequencing and annotation.</title>
        <authorList>
            <consortium name="The Broad Institute Genomics Platform"/>
            <consortium name="The Broad Institute Genome Sequencing Center for Infectious Disease"/>
            <person name="Wu L."/>
            <person name="Ma J."/>
        </authorList>
    </citation>
    <scope>NUCLEOTIDE SEQUENCE [LARGE SCALE GENOMIC DNA]</scope>
    <source>
        <strain evidence="4">JCM 18303</strain>
    </source>
</reference>
<dbReference type="Proteomes" id="UP001428817">
    <property type="component" value="Unassembled WGS sequence"/>
</dbReference>
<comment type="caution">
    <text evidence="3">The sequence shown here is derived from an EMBL/GenBank/DDBJ whole genome shotgun (WGS) entry which is preliminary data.</text>
</comment>
<dbReference type="RefSeq" id="WP_185060869.1">
    <property type="nucleotide sequence ID" value="NZ_BAABJP010000029.1"/>
</dbReference>
<name>A0ABP9QJP8_9PSEU</name>
<evidence type="ECO:0000256" key="1">
    <source>
        <dbReference type="ARBA" id="ARBA00023002"/>
    </source>
</evidence>
<dbReference type="SUPFAM" id="SSF51679">
    <property type="entry name" value="Bacterial luciferase-like"/>
    <property type="match status" value="1"/>
</dbReference>
<dbReference type="InterPro" id="IPR050564">
    <property type="entry name" value="F420-G6PD/mer"/>
</dbReference>
<gene>
    <name evidence="3" type="ORF">GCM10023321_49280</name>
</gene>
<evidence type="ECO:0000259" key="2">
    <source>
        <dbReference type="Pfam" id="PF00296"/>
    </source>
</evidence>
<protein>
    <submittedName>
        <fullName evidence="3">LLM class F420-dependent oxidoreductase</fullName>
    </submittedName>
</protein>
<keyword evidence="1" id="KW-0560">Oxidoreductase</keyword>
<proteinExistence type="predicted"/>
<dbReference type="Pfam" id="PF00296">
    <property type="entry name" value="Bac_luciferase"/>
    <property type="match status" value="1"/>
</dbReference>
<feature type="domain" description="Luciferase-like" evidence="2">
    <location>
        <begin position="11"/>
        <end position="297"/>
    </location>
</feature>
<dbReference type="EMBL" id="BAABJP010000029">
    <property type="protein sequence ID" value="GAA5163020.1"/>
    <property type="molecule type" value="Genomic_DNA"/>
</dbReference>
<organism evidence="3 4">
    <name type="scientific">Pseudonocardia eucalypti</name>
    <dbReference type="NCBI Taxonomy" id="648755"/>
    <lineage>
        <taxon>Bacteria</taxon>
        <taxon>Bacillati</taxon>
        <taxon>Actinomycetota</taxon>
        <taxon>Actinomycetes</taxon>
        <taxon>Pseudonocardiales</taxon>
        <taxon>Pseudonocardiaceae</taxon>
        <taxon>Pseudonocardia</taxon>
    </lineage>
</organism>
<evidence type="ECO:0000313" key="4">
    <source>
        <dbReference type="Proteomes" id="UP001428817"/>
    </source>
</evidence>
<accession>A0ABP9QJP8</accession>
<dbReference type="PANTHER" id="PTHR43244">
    <property type="match status" value="1"/>
</dbReference>
<dbReference type="PANTHER" id="PTHR43244:SF1">
    <property type="entry name" value="5,10-METHYLENETETRAHYDROMETHANOPTERIN REDUCTASE"/>
    <property type="match status" value="1"/>
</dbReference>
<dbReference type="CDD" id="cd01097">
    <property type="entry name" value="Tetrahydromethanopterin_reductase"/>
    <property type="match status" value="1"/>
</dbReference>
<sequence>MIAPAILLPTTGSWAQVRKHAALADRLGYSAINCSHISARDSFTTLAGLADVAPRADLGVAVAPIYHRTPASMAQTAATVDDVTGGRFRLGLGVGHRVTMANWHGQEIGSPLTEMREYAGLVRALLAGAPATTGERWRSTFAFAGFTPRLDLPIYLAGLSVGMLALAGEIADGIVLWACPASYVREVVVPTVRAARVAAGKDPDSFAILAAVPCAATDDPERAMDGMRGELVRYFGLPFYRRMFAAAGYAGDIAAYDAADSDAGRRQAIGADFIADLCAIGDSRAVAEGVGRYRAAGPVTPMISNVAGTDFASTLHAAVAAS</sequence>
<dbReference type="InterPro" id="IPR011251">
    <property type="entry name" value="Luciferase-like_dom"/>
</dbReference>
<keyword evidence="4" id="KW-1185">Reference proteome</keyword>
<dbReference type="InterPro" id="IPR036661">
    <property type="entry name" value="Luciferase-like_sf"/>
</dbReference>